<evidence type="ECO:0000313" key="2">
    <source>
        <dbReference type="Proteomes" id="UP001595824"/>
    </source>
</evidence>
<sequence length="297" mass="32387">MKLSKAQAETHAALLRAPGGAVTSGGGIQRRTIDALERMGLVEVTRQVWLKTRHHRDGTTSQREQVDWTARLTPRLPSPEQLEELDLIIANREGILRPGQRRQAAAYIAHMMPLTALKGSPARKPGYRPADGYAEAMKWPVSKLLDTVMMLRHMTGQTDMPAQPVKPTGEMTDVWAITAKNDDGSAGKELGRVRGDSQVIAALAANGLLNVRGGYLMRRLGTLELDGWISDFRASGMVLRLAECADGTGFQVSLVSTGEILTVRTTPDEARRDALTDLTTLFATLADSPEPELIRAD</sequence>
<name>A0ABV8TCE7_9ACTN</name>
<comment type="caution">
    <text evidence="1">The sequence shown here is derived from an EMBL/GenBank/DDBJ whole genome shotgun (WGS) entry which is preliminary data.</text>
</comment>
<dbReference type="EMBL" id="JBHSDP010000011">
    <property type="protein sequence ID" value="MFC4328287.1"/>
    <property type="molecule type" value="Genomic_DNA"/>
</dbReference>
<gene>
    <name evidence="1" type="ORF">ACFPC0_10665</name>
</gene>
<proteinExistence type="predicted"/>
<accession>A0ABV8TCE7</accession>
<organism evidence="1 2">
    <name type="scientific">Streptomyces andamanensis</name>
    <dbReference type="NCBI Taxonomy" id="1565035"/>
    <lineage>
        <taxon>Bacteria</taxon>
        <taxon>Bacillati</taxon>
        <taxon>Actinomycetota</taxon>
        <taxon>Actinomycetes</taxon>
        <taxon>Kitasatosporales</taxon>
        <taxon>Streptomycetaceae</taxon>
        <taxon>Streptomyces</taxon>
    </lineage>
</organism>
<protein>
    <recommendedName>
        <fullName evidence="3">Winged helix DNA-binding domain-containing protein</fullName>
    </recommendedName>
</protein>
<dbReference type="RefSeq" id="WP_381738437.1">
    <property type="nucleotide sequence ID" value="NZ_JBHSDP010000011.1"/>
</dbReference>
<evidence type="ECO:0000313" key="1">
    <source>
        <dbReference type="EMBL" id="MFC4328287.1"/>
    </source>
</evidence>
<keyword evidence="2" id="KW-1185">Reference proteome</keyword>
<evidence type="ECO:0008006" key="3">
    <source>
        <dbReference type="Google" id="ProtNLM"/>
    </source>
</evidence>
<reference evidence="2" key="1">
    <citation type="journal article" date="2019" name="Int. J. Syst. Evol. Microbiol.">
        <title>The Global Catalogue of Microorganisms (GCM) 10K type strain sequencing project: providing services to taxonomists for standard genome sequencing and annotation.</title>
        <authorList>
            <consortium name="The Broad Institute Genomics Platform"/>
            <consortium name="The Broad Institute Genome Sequencing Center for Infectious Disease"/>
            <person name="Wu L."/>
            <person name="Ma J."/>
        </authorList>
    </citation>
    <scope>NUCLEOTIDE SEQUENCE [LARGE SCALE GENOMIC DNA]</scope>
    <source>
        <strain evidence="2">PCU 347</strain>
    </source>
</reference>
<dbReference type="Proteomes" id="UP001595824">
    <property type="component" value="Unassembled WGS sequence"/>
</dbReference>